<evidence type="ECO:0000313" key="1">
    <source>
        <dbReference type="EMBL" id="KZL49949.1"/>
    </source>
</evidence>
<organism evidence="1 2">
    <name type="scientific">Nodularia spumigena CENA596</name>
    <dbReference type="NCBI Taxonomy" id="1819295"/>
    <lineage>
        <taxon>Bacteria</taxon>
        <taxon>Bacillati</taxon>
        <taxon>Cyanobacteriota</taxon>
        <taxon>Cyanophyceae</taxon>
        <taxon>Nostocales</taxon>
        <taxon>Nodulariaceae</taxon>
        <taxon>Nodularia</taxon>
    </lineage>
</organism>
<dbReference type="InterPro" id="IPR011008">
    <property type="entry name" value="Dimeric_a/b-barrel"/>
</dbReference>
<evidence type="ECO:0000313" key="2">
    <source>
        <dbReference type="Proteomes" id="UP000076555"/>
    </source>
</evidence>
<dbReference type="OrthoDB" id="540574at2"/>
<dbReference type="GeneID" id="78015660"/>
<dbReference type="Proteomes" id="UP000076555">
    <property type="component" value="Unassembled WGS sequence"/>
</dbReference>
<dbReference type="SUPFAM" id="SSF54909">
    <property type="entry name" value="Dimeric alpha+beta barrel"/>
    <property type="match status" value="1"/>
</dbReference>
<accession>A0A166JNZ2</accession>
<reference evidence="1 2" key="1">
    <citation type="submission" date="2016-04" db="EMBL/GenBank/DDBJ databases">
        <title>Draft Genome Assembly of the Bloom-forming Cyanobacterium Nodularia spumigena Strain CENA596 in Shrimp Production Ponds.</title>
        <authorList>
            <person name="Popin R.V."/>
            <person name="Rigonato J."/>
            <person name="Abreu V.A."/>
            <person name="Andreote A.P."/>
            <person name="Silveira S.B."/>
            <person name="Odebrecht C."/>
            <person name="Fiore M.F."/>
        </authorList>
    </citation>
    <scope>NUCLEOTIDE SEQUENCE [LARGE SCALE GENOMIC DNA]</scope>
    <source>
        <strain evidence="1 2">CENA596</strain>
    </source>
</reference>
<proteinExistence type="predicted"/>
<sequence>MSTQDKCCTIVPYFKVHSGKLDLFKDLCQQFVTKANEEPKCLYYGFSFDKDQVHCREGYEDAEGVLTHLDHVGSLLEEALKIADLTRLEIHGPEKELVKLREPLAKLNPQFFTLEYGFRR</sequence>
<name>A0A166JNZ2_NODSP</name>
<dbReference type="Gene3D" id="3.30.70.100">
    <property type="match status" value="1"/>
</dbReference>
<gene>
    <name evidence="1" type="ORF">A2T98_10240</name>
</gene>
<dbReference type="RefSeq" id="WP_006196299.1">
    <property type="nucleotide sequence ID" value="NZ_CAWMRI010000124.1"/>
</dbReference>
<evidence type="ECO:0008006" key="3">
    <source>
        <dbReference type="Google" id="ProtNLM"/>
    </source>
</evidence>
<dbReference type="AlphaFoldDB" id="A0A166JNZ2"/>
<comment type="caution">
    <text evidence="1">The sequence shown here is derived from an EMBL/GenBank/DDBJ whole genome shotgun (WGS) entry which is preliminary data.</text>
</comment>
<protein>
    <recommendedName>
        <fullName evidence="3">ABM domain-containing protein</fullName>
    </recommendedName>
</protein>
<dbReference type="EMBL" id="LWAJ01000124">
    <property type="protein sequence ID" value="KZL49949.1"/>
    <property type="molecule type" value="Genomic_DNA"/>
</dbReference>